<dbReference type="GO" id="GO:0008360">
    <property type="term" value="P:regulation of cell shape"/>
    <property type="evidence" value="ECO:0007669"/>
    <property type="project" value="UniProtKB-KW"/>
</dbReference>
<dbReference type="SUPFAM" id="SSF53067">
    <property type="entry name" value="Actin-like ATPase domain"/>
    <property type="match status" value="2"/>
</dbReference>
<protein>
    <submittedName>
        <fullName evidence="7">Rod shape-determining protein MreB</fullName>
    </submittedName>
</protein>
<proteinExistence type="inferred from homology"/>
<sequence>MKTAQLGIELGTRHLRICTRDKEEFLKVKNMIAFDEDAKLKAFGNEAFAMYEKQPYSIHVVKPMEHGVISDYTNMRYLLGTILDHYFKRIRKTGLMVAVPVDITNVEKRAFEDLAWESASRVKDVTLVPKPILAAIGSGIDVDAPCGNMIIDIGASTTEISVISLGGIVTSRLLPYGGDQIDEWIRDYVKKNYKLAIGTRSARHLKLAYAKIEDKEAAMIKGRDLVSGLPKQEKIPIQIVEEKAHSQVRDICVQVKAVLESITPELASDIMNQGIYVSGGGAAFPKTAEWIKEEFKIPVHIADRPEDHVILGMQSYLNR</sequence>
<evidence type="ECO:0000256" key="6">
    <source>
        <dbReference type="ARBA" id="ARBA00023458"/>
    </source>
</evidence>
<evidence type="ECO:0000313" key="8">
    <source>
        <dbReference type="Proteomes" id="UP000095553"/>
    </source>
</evidence>
<keyword evidence="4" id="KW-0067">ATP-binding</keyword>
<evidence type="ECO:0000256" key="5">
    <source>
        <dbReference type="ARBA" id="ARBA00022960"/>
    </source>
</evidence>
<dbReference type="GO" id="GO:0005737">
    <property type="term" value="C:cytoplasm"/>
    <property type="evidence" value="ECO:0007669"/>
    <property type="project" value="UniProtKB-SubCell"/>
</dbReference>
<dbReference type="Gene3D" id="3.30.420.40">
    <property type="match status" value="3"/>
</dbReference>
<dbReference type="PRINTS" id="PR01652">
    <property type="entry name" value="SHAPEPROTEIN"/>
</dbReference>
<dbReference type="GO" id="GO:0005524">
    <property type="term" value="F:ATP binding"/>
    <property type="evidence" value="ECO:0007669"/>
    <property type="project" value="UniProtKB-KW"/>
</dbReference>
<organism evidence="7 8">
    <name type="scientific">Anaerostipes hadrus</name>
    <dbReference type="NCBI Taxonomy" id="649756"/>
    <lineage>
        <taxon>Bacteria</taxon>
        <taxon>Bacillati</taxon>
        <taxon>Bacillota</taxon>
        <taxon>Clostridia</taxon>
        <taxon>Lachnospirales</taxon>
        <taxon>Lachnospiraceae</taxon>
        <taxon>Anaerostipes</taxon>
    </lineage>
</organism>
<dbReference type="InterPro" id="IPR004753">
    <property type="entry name" value="MreB"/>
</dbReference>
<dbReference type="NCBIfam" id="NF010539">
    <property type="entry name" value="PRK13927.1"/>
    <property type="match status" value="1"/>
</dbReference>
<comment type="similarity">
    <text evidence="6">Belongs to the FtsA/MreB family.</text>
</comment>
<evidence type="ECO:0000313" key="7">
    <source>
        <dbReference type="EMBL" id="CUM93067.1"/>
    </source>
</evidence>
<dbReference type="RefSeq" id="WP_055072789.1">
    <property type="nucleotide sequence ID" value="NZ_CACRSX010000045.1"/>
</dbReference>
<dbReference type="InterPro" id="IPR056546">
    <property type="entry name" value="MreB_MamK-like"/>
</dbReference>
<name>A0A173STG0_ANAHA</name>
<dbReference type="PANTHER" id="PTHR42749:SF1">
    <property type="entry name" value="CELL SHAPE-DETERMINING PROTEIN MREB"/>
    <property type="match status" value="1"/>
</dbReference>
<gene>
    <name evidence="7" type="primary">mreB_1</name>
    <name evidence="7" type="ORF">ERS852571_01457</name>
</gene>
<evidence type="ECO:0000256" key="4">
    <source>
        <dbReference type="ARBA" id="ARBA00022840"/>
    </source>
</evidence>
<evidence type="ECO:0000256" key="2">
    <source>
        <dbReference type="ARBA" id="ARBA00022490"/>
    </source>
</evidence>
<keyword evidence="3" id="KW-0547">Nucleotide-binding</keyword>
<reference evidence="7 8" key="1">
    <citation type="submission" date="2015-09" db="EMBL/GenBank/DDBJ databases">
        <authorList>
            <consortium name="Pathogen Informatics"/>
        </authorList>
    </citation>
    <scope>NUCLEOTIDE SEQUENCE [LARGE SCALE GENOMIC DNA]</scope>
    <source>
        <strain evidence="7 8">2789STDY5834959</strain>
    </source>
</reference>
<keyword evidence="5" id="KW-0133">Cell shape</keyword>
<dbReference type="PANTHER" id="PTHR42749">
    <property type="entry name" value="CELL SHAPE-DETERMINING PROTEIN MREB"/>
    <property type="match status" value="1"/>
</dbReference>
<dbReference type="EMBL" id="CYXY01000007">
    <property type="protein sequence ID" value="CUM93067.1"/>
    <property type="molecule type" value="Genomic_DNA"/>
</dbReference>
<evidence type="ECO:0000256" key="3">
    <source>
        <dbReference type="ARBA" id="ARBA00022741"/>
    </source>
</evidence>
<comment type="subcellular location">
    <subcellularLocation>
        <location evidence="1">Cytoplasm</location>
    </subcellularLocation>
</comment>
<dbReference type="Pfam" id="PF06723">
    <property type="entry name" value="MreB_Mbl"/>
    <property type="match status" value="1"/>
</dbReference>
<dbReference type="GO" id="GO:0000902">
    <property type="term" value="P:cell morphogenesis"/>
    <property type="evidence" value="ECO:0007669"/>
    <property type="project" value="InterPro"/>
</dbReference>
<accession>A0A173STG0</accession>
<dbReference type="InterPro" id="IPR043129">
    <property type="entry name" value="ATPase_NBD"/>
</dbReference>
<keyword evidence="2" id="KW-0963">Cytoplasm</keyword>
<evidence type="ECO:0000256" key="1">
    <source>
        <dbReference type="ARBA" id="ARBA00004496"/>
    </source>
</evidence>
<dbReference type="AlphaFoldDB" id="A0A173STG0"/>
<dbReference type="Proteomes" id="UP000095553">
    <property type="component" value="Unassembled WGS sequence"/>
</dbReference>